<keyword evidence="8" id="KW-1185">Reference proteome</keyword>
<evidence type="ECO:0000256" key="5">
    <source>
        <dbReference type="SAM" id="Coils"/>
    </source>
</evidence>
<dbReference type="SUPFAM" id="SSF117892">
    <property type="entry name" value="Band 7/SPFH domain"/>
    <property type="match status" value="1"/>
</dbReference>
<reference evidence="7 8" key="1">
    <citation type="submission" date="2019-09" db="EMBL/GenBank/DDBJ databases">
        <title>Bird 10,000 Genomes (B10K) Project - Family phase.</title>
        <authorList>
            <person name="Zhang G."/>
        </authorList>
    </citation>
    <scope>NUCLEOTIDE SEQUENCE [LARGE SCALE GENOMIC DNA]</scope>
    <source>
        <strain evidence="7">B10K-UC-030-53</strain>
    </source>
</reference>
<proteinExistence type="inferred from homology"/>
<dbReference type="InterPro" id="IPR036013">
    <property type="entry name" value="Band_7/SPFH_dom_sf"/>
</dbReference>
<dbReference type="Gene3D" id="3.30.479.30">
    <property type="entry name" value="Band 7 domain"/>
    <property type="match status" value="1"/>
</dbReference>
<dbReference type="PANTHER" id="PTHR13806:SF46">
    <property type="entry name" value="FLOTILLIN-1-RELATED"/>
    <property type="match status" value="1"/>
</dbReference>
<dbReference type="EMBL" id="VZSE01014610">
    <property type="protein sequence ID" value="NWX66379.1"/>
    <property type="molecule type" value="Genomic_DNA"/>
</dbReference>
<dbReference type="AlphaFoldDB" id="A0A7K6Y560"/>
<feature type="domain" description="Band 7" evidence="6">
    <location>
        <begin position="72"/>
        <end position="252"/>
    </location>
</feature>
<keyword evidence="2" id="KW-0967">Endosome</keyword>
<evidence type="ECO:0000313" key="8">
    <source>
        <dbReference type="Proteomes" id="UP000587587"/>
    </source>
</evidence>
<name>A0A7K6Y560_9PASE</name>
<feature type="non-terminal residue" evidence="7">
    <location>
        <position position="400"/>
    </location>
</feature>
<gene>
    <name evidence="7" type="primary">Flot2</name>
    <name evidence="7" type="ORF">PROCAF_R00715</name>
</gene>
<comment type="subunit">
    <text evidence="4">Heterooligomeric complex.</text>
</comment>
<evidence type="ECO:0000313" key="7">
    <source>
        <dbReference type="EMBL" id="NWX66379.1"/>
    </source>
</evidence>
<evidence type="ECO:0000256" key="1">
    <source>
        <dbReference type="ARBA" id="ARBA00007161"/>
    </source>
</evidence>
<dbReference type="PANTHER" id="PTHR13806">
    <property type="entry name" value="FLOTILLIN-RELATED"/>
    <property type="match status" value="1"/>
</dbReference>
<dbReference type="GO" id="GO:0005768">
    <property type="term" value="C:endosome"/>
    <property type="evidence" value="ECO:0007669"/>
    <property type="project" value="UniProtKB-SubCell"/>
</dbReference>
<dbReference type="Pfam" id="PF15975">
    <property type="entry name" value="Flot"/>
    <property type="match status" value="1"/>
</dbReference>
<dbReference type="GO" id="GO:0045661">
    <property type="term" value="P:regulation of myoblast differentiation"/>
    <property type="evidence" value="ECO:0007669"/>
    <property type="project" value="TreeGrafter"/>
</dbReference>
<dbReference type="CDD" id="cd03399">
    <property type="entry name" value="SPFH_flotillin"/>
    <property type="match status" value="1"/>
</dbReference>
<evidence type="ECO:0000256" key="4">
    <source>
        <dbReference type="RuleBase" id="RU366054"/>
    </source>
</evidence>
<dbReference type="InterPro" id="IPR001107">
    <property type="entry name" value="Band_7"/>
</dbReference>
<dbReference type="SMART" id="SM00244">
    <property type="entry name" value="PHB"/>
    <property type="match status" value="1"/>
</dbReference>
<comment type="subcellular location">
    <subcellularLocation>
        <location evidence="4">Membrane</location>
    </subcellularLocation>
    <subcellularLocation>
        <location evidence="4">Endosome</location>
    </subcellularLocation>
</comment>
<dbReference type="GO" id="GO:0072659">
    <property type="term" value="P:protein localization to plasma membrane"/>
    <property type="evidence" value="ECO:0007669"/>
    <property type="project" value="TreeGrafter"/>
</dbReference>
<evidence type="ECO:0000256" key="2">
    <source>
        <dbReference type="ARBA" id="ARBA00022753"/>
    </source>
</evidence>
<sequence>AGGCCGSDEKQYVYGGWAWAWWCITDTQRISLEIMTLQPRCEDVETAEGVAITVTGVAQVKIMTEKELLAVACEQFLGKNVQDVKNVVLQTLEGHLRSILGMGGLIPWRHLKWLCPFSAGWSQHEGRCRDGLLLPALPDVYDKVDYLSSLGKTQIAVVQRDADIGVAEAERDAGIREAECKKEMLDVKFMADTKIADSKRAFELQKAAFTEEVNIKTAEAQLAYELQSAREQQKIRQEEIEIEVVERKKQIEVEEKEVVRMEKELMATVKQPAEAEAYRIQQIAEGEKVKQILLAQAEAEKIRKIGEAEAFVIEAVGMAEAEGLKLKAEALQKYGEAAQLALVLDALPEIAAKVSAPLSKVDEIVILSGEKGSTMSDVNRLLAEIPASVRAITGVDLTKV</sequence>
<dbReference type="InterPro" id="IPR027705">
    <property type="entry name" value="Flotillin_fam"/>
</dbReference>
<dbReference type="Proteomes" id="UP000587587">
    <property type="component" value="Unassembled WGS sequence"/>
</dbReference>
<accession>A0A7K6Y560</accession>
<comment type="similarity">
    <text evidence="1 4">Belongs to the band 7/mec-2 family. Flotillin subfamily.</text>
</comment>
<dbReference type="InterPro" id="IPR031905">
    <property type="entry name" value="Flotillin_C"/>
</dbReference>
<feature type="non-terminal residue" evidence="7">
    <location>
        <position position="1"/>
    </location>
</feature>
<comment type="caution">
    <text evidence="7">The sequence shown here is derived from an EMBL/GenBank/DDBJ whole genome shotgun (WGS) entry which is preliminary data.</text>
</comment>
<dbReference type="GO" id="GO:0016600">
    <property type="term" value="C:flotillin complex"/>
    <property type="evidence" value="ECO:0007669"/>
    <property type="project" value="TreeGrafter"/>
</dbReference>
<evidence type="ECO:0000256" key="3">
    <source>
        <dbReference type="ARBA" id="ARBA00023136"/>
    </source>
</evidence>
<evidence type="ECO:0000259" key="6">
    <source>
        <dbReference type="SMART" id="SM00244"/>
    </source>
</evidence>
<dbReference type="GO" id="GO:0002020">
    <property type="term" value="F:protease binding"/>
    <property type="evidence" value="ECO:0007669"/>
    <property type="project" value="TreeGrafter"/>
</dbReference>
<organism evidence="7 8">
    <name type="scientific">Promerops cafer</name>
    <name type="common">Cape sugarbird</name>
    <dbReference type="NCBI Taxonomy" id="254652"/>
    <lineage>
        <taxon>Eukaryota</taxon>
        <taxon>Metazoa</taxon>
        <taxon>Chordata</taxon>
        <taxon>Craniata</taxon>
        <taxon>Vertebrata</taxon>
        <taxon>Euteleostomi</taxon>
        <taxon>Archelosauria</taxon>
        <taxon>Archosauria</taxon>
        <taxon>Dinosauria</taxon>
        <taxon>Saurischia</taxon>
        <taxon>Theropoda</taxon>
        <taxon>Coelurosauria</taxon>
        <taxon>Aves</taxon>
        <taxon>Neognathae</taxon>
        <taxon>Neoaves</taxon>
        <taxon>Telluraves</taxon>
        <taxon>Australaves</taxon>
        <taxon>Passeriformes</taxon>
        <taxon>Passeroidea</taxon>
        <taxon>Nectariniidae</taxon>
        <taxon>Promerops</taxon>
    </lineage>
</organism>
<protein>
    <recommendedName>
        <fullName evidence="4">Flotillin</fullName>
    </recommendedName>
</protein>
<keyword evidence="3 4" id="KW-0472">Membrane</keyword>
<feature type="coiled-coil region" evidence="5">
    <location>
        <begin position="228"/>
        <end position="271"/>
    </location>
</feature>
<keyword evidence="5" id="KW-0175">Coiled coil</keyword>